<evidence type="ECO:0000313" key="2">
    <source>
        <dbReference type="Proteomes" id="UP000663946"/>
    </source>
</evidence>
<reference evidence="1" key="1">
    <citation type="submission" date="2020-02" db="EMBL/GenBank/DDBJ databases">
        <title>Unexpected conservation and global transmission of agrobacterial virulence plasmids.</title>
        <authorList>
            <person name="Weisberg A.J."/>
            <person name="Davis E.W. II"/>
            <person name="Tabima J.R."/>
            <person name="Belcher M.S."/>
            <person name="Miller M."/>
            <person name="Kuo C.-H."/>
            <person name="Loper J.E."/>
            <person name="Grunwald N.J."/>
            <person name="Putnam M.L."/>
            <person name="Chang J.H."/>
        </authorList>
    </citation>
    <scope>NUCLEOTIDE SEQUENCE</scope>
    <source>
        <strain evidence="1">Q15/94</strain>
        <plasmid evidence="1">pQ15_94_2</plasmid>
    </source>
</reference>
<keyword evidence="1" id="KW-0614">Plasmid</keyword>
<gene>
    <name evidence="1" type="ORF">G6M86_27655</name>
</gene>
<proteinExistence type="predicted"/>
<name>A0AAJ4TDE9_AGRTU</name>
<dbReference type="Proteomes" id="UP000663946">
    <property type="component" value="Plasmid pQ15_94_2"/>
</dbReference>
<organism evidence="1 2">
    <name type="scientific">Agrobacterium tumefaciens</name>
    <dbReference type="NCBI Taxonomy" id="358"/>
    <lineage>
        <taxon>Bacteria</taxon>
        <taxon>Pseudomonadati</taxon>
        <taxon>Pseudomonadota</taxon>
        <taxon>Alphaproteobacteria</taxon>
        <taxon>Hyphomicrobiales</taxon>
        <taxon>Rhizobiaceae</taxon>
        <taxon>Rhizobium/Agrobacterium group</taxon>
        <taxon>Agrobacterium</taxon>
        <taxon>Agrobacterium tumefaciens complex</taxon>
    </lineage>
</organism>
<dbReference type="EMBL" id="CP049219">
    <property type="protein sequence ID" value="QTG17069.1"/>
    <property type="molecule type" value="Genomic_DNA"/>
</dbReference>
<evidence type="ECO:0000313" key="1">
    <source>
        <dbReference type="EMBL" id="QTG17069.1"/>
    </source>
</evidence>
<accession>A0AAJ4TDE9</accession>
<geneLocation type="plasmid" evidence="1 2">
    <name>pQ15_94_2</name>
</geneLocation>
<protein>
    <submittedName>
        <fullName evidence="1">Uncharacterized protein</fullName>
    </submittedName>
</protein>
<dbReference type="RefSeq" id="WP_333722621.1">
    <property type="nucleotide sequence ID" value="NZ_CP049219.1"/>
</dbReference>
<sequence length="60" mass="6479">MRLTFAKQKDVANDYQNPYYALIADGAKLPQGDSSLAMGIDIKSIMDAGGWRSPAVFLGT</sequence>
<dbReference type="AlphaFoldDB" id="A0AAJ4TDE9"/>